<evidence type="ECO:0000259" key="4">
    <source>
        <dbReference type="PROSITE" id="PS50893"/>
    </source>
</evidence>
<keyword evidence="1" id="KW-0813">Transport</keyword>
<dbReference type="PANTHER" id="PTHR42711:SF17">
    <property type="entry name" value="ABC TRANSPORTER ATP-BINDING PROTEIN"/>
    <property type="match status" value="1"/>
</dbReference>
<accession>A0A8I0T6X4</accession>
<dbReference type="PROSITE" id="PS00211">
    <property type="entry name" value="ABC_TRANSPORTER_1"/>
    <property type="match status" value="1"/>
</dbReference>
<dbReference type="PROSITE" id="PS50893">
    <property type="entry name" value="ABC_TRANSPORTER_2"/>
    <property type="match status" value="1"/>
</dbReference>
<dbReference type="PANTHER" id="PTHR42711">
    <property type="entry name" value="ABC TRANSPORTER ATP-BINDING PROTEIN"/>
    <property type="match status" value="1"/>
</dbReference>
<dbReference type="RefSeq" id="WP_128730579.1">
    <property type="nucleotide sequence ID" value="NZ_AQHF01000034.1"/>
</dbReference>
<keyword evidence="2" id="KW-0547">Nucleotide-binding</keyword>
<dbReference type="CDD" id="cd03230">
    <property type="entry name" value="ABC_DR_subfamily_A"/>
    <property type="match status" value="1"/>
</dbReference>
<dbReference type="Proteomes" id="UP000660708">
    <property type="component" value="Unassembled WGS sequence"/>
</dbReference>
<gene>
    <name evidence="5" type="ORF">PPEP_b0795</name>
</gene>
<dbReference type="Gene3D" id="3.40.50.300">
    <property type="entry name" value="P-loop containing nucleotide triphosphate hydrolases"/>
    <property type="match status" value="1"/>
</dbReference>
<dbReference type="InterPro" id="IPR003593">
    <property type="entry name" value="AAA+_ATPase"/>
</dbReference>
<dbReference type="Pfam" id="PF00005">
    <property type="entry name" value="ABC_tran"/>
    <property type="match status" value="1"/>
</dbReference>
<dbReference type="InterPro" id="IPR003439">
    <property type="entry name" value="ABC_transporter-like_ATP-bd"/>
</dbReference>
<dbReference type="InterPro" id="IPR050763">
    <property type="entry name" value="ABC_transporter_ATP-binding"/>
</dbReference>
<feature type="domain" description="ABC transporter" evidence="4">
    <location>
        <begin position="5"/>
        <end position="229"/>
    </location>
</feature>
<keyword evidence="3 5" id="KW-0067">ATP-binding</keyword>
<protein>
    <submittedName>
        <fullName evidence="5">ABC-2 type transport system ATP-binding protein</fullName>
    </submittedName>
</protein>
<sequence>MNSAIDLSNINFGYRDSNPLLAGLNLTLQQGQVHAILGQNGAGKTTLINIMLGRIKPTSGQVRVLGHPPDSLFCRQRVGAMMQLGGLPLHIKVREFIELFSSYHQHPTPLDDIISLCQLEGFLQQTFDTLSGGQKQRLFMAIAMVGDPDIIFLDEPSVGMDVESRQQLWQAILALKQQNKTVLLTTHYLHEAETLADELLVLREGKCTNLTDIPELANIYPRAQIKFTCDLPEVTLLDALPMVNLSVEGNKFTILTNEPNPILQRLLTQFDVHNLQVAPMSLEEAYLSLMNNGNA</sequence>
<dbReference type="AlphaFoldDB" id="A0A8I0T6X4"/>
<dbReference type="EMBL" id="AQHF01000034">
    <property type="protein sequence ID" value="MBE0348932.1"/>
    <property type="molecule type" value="Genomic_DNA"/>
</dbReference>
<dbReference type="InterPro" id="IPR027417">
    <property type="entry name" value="P-loop_NTPase"/>
</dbReference>
<name>A0A8I0T6X4_9GAMM</name>
<evidence type="ECO:0000313" key="6">
    <source>
        <dbReference type="Proteomes" id="UP000660708"/>
    </source>
</evidence>
<comment type="caution">
    <text evidence="5">The sequence shown here is derived from an EMBL/GenBank/DDBJ whole genome shotgun (WGS) entry which is preliminary data.</text>
</comment>
<dbReference type="SUPFAM" id="SSF52540">
    <property type="entry name" value="P-loop containing nucleoside triphosphate hydrolases"/>
    <property type="match status" value="1"/>
</dbReference>
<reference evidence="5 6" key="1">
    <citation type="submission" date="2015-06" db="EMBL/GenBank/DDBJ databases">
        <title>Genome sequence of Pseudoalteromonas peptidolytica.</title>
        <authorList>
            <person name="Xie B.-B."/>
            <person name="Rong J.-C."/>
            <person name="Qin Q.-L."/>
            <person name="Zhang Y.-Z."/>
        </authorList>
    </citation>
    <scope>NUCLEOTIDE SEQUENCE [LARGE SCALE GENOMIC DNA]</scope>
    <source>
        <strain evidence="5 6">F12-50-A1</strain>
    </source>
</reference>
<dbReference type="InterPro" id="IPR017871">
    <property type="entry name" value="ABC_transporter-like_CS"/>
</dbReference>
<organism evidence="5 6">
    <name type="scientific">Pseudoalteromonas peptidolytica F12-50-A1</name>
    <dbReference type="NCBI Taxonomy" id="1315280"/>
    <lineage>
        <taxon>Bacteria</taxon>
        <taxon>Pseudomonadati</taxon>
        <taxon>Pseudomonadota</taxon>
        <taxon>Gammaproteobacteria</taxon>
        <taxon>Alteromonadales</taxon>
        <taxon>Pseudoalteromonadaceae</taxon>
        <taxon>Pseudoalteromonas</taxon>
    </lineage>
</organism>
<evidence type="ECO:0000256" key="3">
    <source>
        <dbReference type="ARBA" id="ARBA00022840"/>
    </source>
</evidence>
<dbReference type="GO" id="GO:0016887">
    <property type="term" value="F:ATP hydrolysis activity"/>
    <property type="evidence" value="ECO:0007669"/>
    <property type="project" value="InterPro"/>
</dbReference>
<evidence type="ECO:0000313" key="5">
    <source>
        <dbReference type="EMBL" id="MBE0348932.1"/>
    </source>
</evidence>
<dbReference type="SMART" id="SM00382">
    <property type="entry name" value="AAA"/>
    <property type="match status" value="1"/>
</dbReference>
<dbReference type="GO" id="GO:0005524">
    <property type="term" value="F:ATP binding"/>
    <property type="evidence" value="ECO:0007669"/>
    <property type="project" value="UniProtKB-KW"/>
</dbReference>
<proteinExistence type="predicted"/>
<keyword evidence="6" id="KW-1185">Reference proteome</keyword>
<evidence type="ECO:0000256" key="2">
    <source>
        <dbReference type="ARBA" id="ARBA00022741"/>
    </source>
</evidence>
<evidence type="ECO:0000256" key="1">
    <source>
        <dbReference type="ARBA" id="ARBA00022448"/>
    </source>
</evidence>